<dbReference type="Pfam" id="PF01822">
    <property type="entry name" value="WSC"/>
    <property type="match status" value="1"/>
</dbReference>
<dbReference type="AlphaFoldDB" id="A0A6A5V7P0"/>
<feature type="compositionally biased region" description="Low complexity" evidence="7">
    <location>
        <begin position="207"/>
        <end position="217"/>
    </location>
</feature>
<evidence type="ECO:0000256" key="4">
    <source>
        <dbReference type="ARBA" id="ARBA00022989"/>
    </source>
</evidence>
<dbReference type="InterPro" id="IPR002889">
    <property type="entry name" value="WSC_carb-bd"/>
</dbReference>
<reference evidence="9" key="1">
    <citation type="journal article" date="2020" name="Stud. Mycol.">
        <title>101 Dothideomycetes genomes: a test case for predicting lifestyles and emergence of pathogens.</title>
        <authorList>
            <person name="Haridas S."/>
            <person name="Albert R."/>
            <person name="Binder M."/>
            <person name="Bloem J."/>
            <person name="Labutti K."/>
            <person name="Salamov A."/>
            <person name="Andreopoulos B."/>
            <person name="Baker S."/>
            <person name="Barry K."/>
            <person name="Bills G."/>
            <person name="Bluhm B."/>
            <person name="Cannon C."/>
            <person name="Castanera R."/>
            <person name="Culley D."/>
            <person name="Daum C."/>
            <person name="Ezra D."/>
            <person name="Gonzalez J."/>
            <person name="Henrissat B."/>
            <person name="Kuo A."/>
            <person name="Liang C."/>
            <person name="Lipzen A."/>
            <person name="Lutzoni F."/>
            <person name="Magnuson J."/>
            <person name="Mondo S."/>
            <person name="Nolan M."/>
            <person name="Ohm R."/>
            <person name="Pangilinan J."/>
            <person name="Park H.-J."/>
            <person name="Ramirez L."/>
            <person name="Alfaro M."/>
            <person name="Sun H."/>
            <person name="Tritt A."/>
            <person name="Yoshinaga Y."/>
            <person name="Zwiers L.-H."/>
            <person name="Turgeon B."/>
            <person name="Goodwin S."/>
            <person name="Spatafora J."/>
            <person name="Crous P."/>
            <person name="Grigoriev I."/>
        </authorList>
    </citation>
    <scope>NUCLEOTIDE SEQUENCE</scope>
    <source>
        <strain evidence="9">CBS 107.79</strain>
    </source>
</reference>
<dbReference type="PANTHER" id="PTHR24269">
    <property type="entry name" value="KREMEN PROTEIN"/>
    <property type="match status" value="1"/>
</dbReference>
<evidence type="ECO:0000313" key="9">
    <source>
        <dbReference type="EMBL" id="KAF1972052.1"/>
    </source>
</evidence>
<dbReference type="GO" id="GO:0005886">
    <property type="term" value="C:plasma membrane"/>
    <property type="evidence" value="ECO:0007669"/>
    <property type="project" value="TreeGrafter"/>
</dbReference>
<keyword evidence="4" id="KW-1133">Transmembrane helix</keyword>
<keyword evidence="2" id="KW-0812">Transmembrane</keyword>
<keyword evidence="5" id="KW-0472">Membrane</keyword>
<protein>
    <recommendedName>
        <fullName evidence="8">WSC domain-containing protein</fullName>
    </recommendedName>
</protein>
<gene>
    <name evidence="9" type="ORF">BU23DRAFT_599967</name>
</gene>
<dbReference type="EMBL" id="ML976690">
    <property type="protein sequence ID" value="KAF1972052.1"/>
    <property type="molecule type" value="Genomic_DNA"/>
</dbReference>
<evidence type="ECO:0000313" key="10">
    <source>
        <dbReference type="Proteomes" id="UP000800036"/>
    </source>
</evidence>
<evidence type="ECO:0000256" key="7">
    <source>
        <dbReference type="SAM" id="MobiDB-lite"/>
    </source>
</evidence>
<evidence type="ECO:0000259" key="8">
    <source>
        <dbReference type="PROSITE" id="PS51212"/>
    </source>
</evidence>
<name>A0A6A5V7P0_9PLEO</name>
<evidence type="ECO:0000256" key="6">
    <source>
        <dbReference type="ARBA" id="ARBA00023180"/>
    </source>
</evidence>
<dbReference type="OrthoDB" id="2019572at2759"/>
<dbReference type="SMART" id="SM00321">
    <property type="entry name" value="WSC"/>
    <property type="match status" value="1"/>
</dbReference>
<dbReference type="Proteomes" id="UP000800036">
    <property type="component" value="Unassembled WGS sequence"/>
</dbReference>
<dbReference type="InterPro" id="IPR051836">
    <property type="entry name" value="Kremen_rcpt"/>
</dbReference>
<keyword evidence="6" id="KW-0325">Glycoprotein</keyword>
<proteinExistence type="predicted"/>
<keyword evidence="3" id="KW-0732">Signal</keyword>
<sequence>MKPSILVAFAALSRHAYSQGAPGFGRNPDTVKDCMVWWAGLTPEVFHEWNPDVDLNCEPFSLGQSYCILTQTKYNETQTVTSSSSKTAPTTTKTAISLGPSPTAWRSRGCYVENQAPRSPVLEQNMNPNGDAALSIPKCEQTCYRRAYNFAGVQQGNQCWCSNSVVGDAAKNQTDCNKPCTGDKNTMCGGTGFLNVFEALENRAQPSTTSSSMTGTTLKDAVSTTPAKTGTAARNGLFTF</sequence>
<accession>A0A6A5V7P0</accession>
<keyword evidence="10" id="KW-1185">Reference proteome</keyword>
<evidence type="ECO:0000256" key="2">
    <source>
        <dbReference type="ARBA" id="ARBA00022692"/>
    </source>
</evidence>
<comment type="subcellular location">
    <subcellularLocation>
        <location evidence="1">Membrane</location>
        <topology evidence="1">Single-pass membrane protein</topology>
    </subcellularLocation>
</comment>
<dbReference type="PROSITE" id="PS51212">
    <property type="entry name" value="WSC"/>
    <property type="match status" value="1"/>
</dbReference>
<evidence type="ECO:0000256" key="5">
    <source>
        <dbReference type="ARBA" id="ARBA00023136"/>
    </source>
</evidence>
<organism evidence="9 10">
    <name type="scientific">Bimuria novae-zelandiae CBS 107.79</name>
    <dbReference type="NCBI Taxonomy" id="1447943"/>
    <lineage>
        <taxon>Eukaryota</taxon>
        <taxon>Fungi</taxon>
        <taxon>Dikarya</taxon>
        <taxon>Ascomycota</taxon>
        <taxon>Pezizomycotina</taxon>
        <taxon>Dothideomycetes</taxon>
        <taxon>Pleosporomycetidae</taxon>
        <taxon>Pleosporales</taxon>
        <taxon>Massarineae</taxon>
        <taxon>Didymosphaeriaceae</taxon>
        <taxon>Bimuria</taxon>
    </lineage>
</organism>
<evidence type="ECO:0000256" key="1">
    <source>
        <dbReference type="ARBA" id="ARBA00004167"/>
    </source>
</evidence>
<feature type="region of interest" description="Disordered" evidence="7">
    <location>
        <begin position="204"/>
        <end position="227"/>
    </location>
</feature>
<feature type="domain" description="WSC" evidence="8">
    <location>
        <begin position="104"/>
        <end position="200"/>
    </location>
</feature>
<evidence type="ECO:0000256" key="3">
    <source>
        <dbReference type="ARBA" id="ARBA00022729"/>
    </source>
</evidence>
<dbReference type="PANTHER" id="PTHR24269:SF16">
    <property type="entry name" value="PROTEIN SLG1"/>
    <property type="match status" value="1"/>
</dbReference>